<feature type="chain" id="PRO_5033032823" description="C2H2-type domain-containing protein" evidence="3">
    <location>
        <begin position="22"/>
        <end position="440"/>
    </location>
</feature>
<feature type="domain" description="C2H2-type" evidence="4">
    <location>
        <begin position="107"/>
        <end position="134"/>
    </location>
</feature>
<keyword evidence="3" id="KW-0732">Signal</keyword>
<sequence>MCLLVLLQVCIAAQLPLISSSQPQIAHVLCQDPIRRALWMSRSHARDEFHGHSADSISDEDLTGDEYDFSNDGGMPMAGGKGFLPPDGDGDGGSSGGTNDSSSGGDVQCPECGKFFKNDKSMFGHLRSHPNRGYKGATPPVKKIKLSPETVIASSSSSQLGTNRLSPPQQHSSRDPQLTPLEKLCACVMLTLKYGRDNNGKAAQQAPPPPPTSPLFGKVEAVGQAEGGTRGLLATGSSSTTAEFKCNNNAGVEAGNLINSDGHSGFIMKIPKKKRNMPKEIIEARSRKKAKLVLTPKEKRPYACKHCKAEFPTNQALGGHVAGHHREKKMQRLNLNDPLGMAAESHNNGRLQRVIKGRGYDGDEDLSLPRGQQLPLQFPVGLNVPWHSSGMASGGQVRQLQSERRNLGLPSATPARTDHGDARRLLDLNIDLNVEAPEQE</sequence>
<dbReference type="InterPro" id="IPR036236">
    <property type="entry name" value="Znf_C2H2_sf"/>
</dbReference>
<evidence type="ECO:0000256" key="1">
    <source>
        <dbReference type="PROSITE-ProRule" id="PRU00042"/>
    </source>
</evidence>
<dbReference type="EMBL" id="JACEFO010000121">
    <property type="protein sequence ID" value="KAF8780714.1"/>
    <property type="molecule type" value="Genomic_DNA"/>
</dbReference>
<organism evidence="5 6">
    <name type="scientific">Digitaria exilis</name>
    <dbReference type="NCBI Taxonomy" id="1010633"/>
    <lineage>
        <taxon>Eukaryota</taxon>
        <taxon>Viridiplantae</taxon>
        <taxon>Streptophyta</taxon>
        <taxon>Embryophyta</taxon>
        <taxon>Tracheophyta</taxon>
        <taxon>Spermatophyta</taxon>
        <taxon>Magnoliopsida</taxon>
        <taxon>Liliopsida</taxon>
        <taxon>Poales</taxon>
        <taxon>Poaceae</taxon>
        <taxon>PACMAD clade</taxon>
        <taxon>Panicoideae</taxon>
        <taxon>Panicodae</taxon>
        <taxon>Paniceae</taxon>
        <taxon>Anthephorinae</taxon>
        <taxon>Digitaria</taxon>
    </lineage>
</organism>
<dbReference type="AlphaFoldDB" id="A0A835KWK5"/>
<comment type="caution">
    <text evidence="5">The sequence shown here is derived from an EMBL/GenBank/DDBJ whole genome shotgun (WGS) entry which is preliminary data.</text>
</comment>
<keyword evidence="1" id="KW-0862">Zinc</keyword>
<dbReference type="GO" id="GO:0008270">
    <property type="term" value="F:zinc ion binding"/>
    <property type="evidence" value="ECO:0007669"/>
    <property type="project" value="UniProtKB-KW"/>
</dbReference>
<keyword evidence="1" id="KW-0479">Metal-binding</keyword>
<dbReference type="Gene3D" id="3.30.160.60">
    <property type="entry name" value="Classic Zinc Finger"/>
    <property type="match status" value="1"/>
</dbReference>
<feature type="compositionally biased region" description="Acidic residues" evidence="2">
    <location>
        <begin position="57"/>
        <end position="69"/>
    </location>
</feature>
<dbReference type="Pfam" id="PF00096">
    <property type="entry name" value="zf-C2H2"/>
    <property type="match status" value="1"/>
</dbReference>
<accession>A0A835KWK5</accession>
<evidence type="ECO:0000313" key="5">
    <source>
        <dbReference type="EMBL" id="KAF8780714.1"/>
    </source>
</evidence>
<feature type="region of interest" description="Disordered" evidence="2">
    <location>
        <begin position="50"/>
        <end position="106"/>
    </location>
</feature>
<evidence type="ECO:0000259" key="4">
    <source>
        <dbReference type="PROSITE" id="PS50157"/>
    </source>
</evidence>
<dbReference type="InterPro" id="IPR013087">
    <property type="entry name" value="Znf_C2H2_type"/>
</dbReference>
<dbReference type="Pfam" id="PF13912">
    <property type="entry name" value="zf-C2H2_6"/>
    <property type="match status" value="1"/>
</dbReference>
<dbReference type="Proteomes" id="UP000636709">
    <property type="component" value="Unassembled WGS sequence"/>
</dbReference>
<feature type="region of interest" description="Disordered" evidence="2">
    <location>
        <begin position="123"/>
        <end position="177"/>
    </location>
</feature>
<proteinExistence type="predicted"/>
<feature type="compositionally biased region" description="Polar residues" evidence="2">
    <location>
        <begin position="152"/>
        <end position="171"/>
    </location>
</feature>
<feature type="signal peptide" evidence="3">
    <location>
        <begin position="1"/>
        <end position="21"/>
    </location>
</feature>
<evidence type="ECO:0000256" key="2">
    <source>
        <dbReference type="SAM" id="MobiDB-lite"/>
    </source>
</evidence>
<reference evidence="5" key="1">
    <citation type="submission" date="2020-07" db="EMBL/GenBank/DDBJ databases">
        <title>Genome sequence and genetic diversity analysis of an under-domesticated orphan crop, white fonio (Digitaria exilis).</title>
        <authorList>
            <person name="Bennetzen J.L."/>
            <person name="Chen S."/>
            <person name="Ma X."/>
            <person name="Wang X."/>
            <person name="Yssel A.E.J."/>
            <person name="Chaluvadi S.R."/>
            <person name="Johnson M."/>
            <person name="Gangashetty P."/>
            <person name="Hamidou F."/>
            <person name="Sanogo M.D."/>
            <person name="Zwaenepoel A."/>
            <person name="Wallace J."/>
            <person name="Van De Peer Y."/>
            <person name="Van Deynze A."/>
        </authorList>
    </citation>
    <scope>NUCLEOTIDE SEQUENCE</scope>
    <source>
        <tissue evidence="5">Leaves</tissue>
    </source>
</reference>
<dbReference type="SMART" id="SM00355">
    <property type="entry name" value="ZnF_C2H2"/>
    <property type="match status" value="2"/>
</dbReference>
<keyword evidence="6" id="KW-1185">Reference proteome</keyword>
<dbReference type="OrthoDB" id="6077919at2759"/>
<gene>
    <name evidence="5" type="ORF">HU200_001319</name>
</gene>
<dbReference type="PROSITE" id="PS00028">
    <property type="entry name" value="ZINC_FINGER_C2H2_1"/>
    <property type="match status" value="2"/>
</dbReference>
<evidence type="ECO:0000313" key="6">
    <source>
        <dbReference type="Proteomes" id="UP000636709"/>
    </source>
</evidence>
<name>A0A835KWK5_9POAL</name>
<dbReference type="PANTHER" id="PTHR47591:SF1">
    <property type="entry name" value="ZINC FINGER PROTEIN ZAT2-RELATED"/>
    <property type="match status" value="1"/>
</dbReference>
<evidence type="ECO:0000256" key="3">
    <source>
        <dbReference type="SAM" id="SignalP"/>
    </source>
</evidence>
<protein>
    <recommendedName>
        <fullName evidence="4">C2H2-type domain-containing protein</fullName>
    </recommendedName>
</protein>
<feature type="domain" description="C2H2-type" evidence="4">
    <location>
        <begin position="302"/>
        <end position="329"/>
    </location>
</feature>
<keyword evidence="1" id="KW-0863">Zinc-finger</keyword>
<dbReference type="SUPFAM" id="SSF57667">
    <property type="entry name" value="beta-beta-alpha zinc fingers"/>
    <property type="match status" value="1"/>
</dbReference>
<dbReference type="PROSITE" id="PS50157">
    <property type="entry name" value="ZINC_FINGER_C2H2_2"/>
    <property type="match status" value="2"/>
</dbReference>
<feature type="compositionally biased region" description="Low complexity" evidence="2">
    <location>
        <begin position="97"/>
        <end position="106"/>
    </location>
</feature>
<dbReference type="PANTHER" id="PTHR47591">
    <property type="entry name" value="ZINC FINGER PROTEIN ZAT2-RELATED"/>
    <property type="match status" value="1"/>
</dbReference>